<gene>
    <name evidence="1" type="ORF">JCM19274_2192</name>
</gene>
<dbReference type="Proteomes" id="UP000029643">
    <property type="component" value="Unassembled WGS sequence"/>
</dbReference>
<proteinExistence type="predicted"/>
<reference evidence="1 2" key="1">
    <citation type="journal article" date="2014" name="Genome Announc.">
        <title>Draft Genome Sequences of Marine Flavobacterium Algibacter lectus Strains SS8 and NR4.</title>
        <authorList>
            <person name="Takatani N."/>
            <person name="Nakanishi M."/>
            <person name="Meirelles P."/>
            <person name="Mino S."/>
            <person name="Suda W."/>
            <person name="Oshima K."/>
            <person name="Hattori M."/>
            <person name="Ohkuma M."/>
            <person name="Hosokawa M."/>
            <person name="Miyashita K."/>
            <person name="Thompson F.L."/>
            <person name="Niwa A."/>
            <person name="Sawabe T."/>
            <person name="Sawabe T."/>
        </authorList>
    </citation>
    <scope>NUCLEOTIDE SEQUENCE [LARGE SCALE GENOMIC DNA]</scope>
    <source>
        <strain evidence="2">JCM19274</strain>
    </source>
</reference>
<evidence type="ECO:0000313" key="1">
    <source>
        <dbReference type="EMBL" id="GAL81018.1"/>
    </source>
</evidence>
<accession>A0A090WXQ7</accession>
<name>A0A090WXQ7_9FLAO</name>
<protein>
    <submittedName>
        <fullName evidence="1">Uncharacterized protein</fullName>
    </submittedName>
</protein>
<dbReference type="AlphaFoldDB" id="A0A090WXQ7"/>
<evidence type="ECO:0000313" key="2">
    <source>
        <dbReference type="Proteomes" id="UP000029643"/>
    </source>
</evidence>
<sequence length="369" mass="42115">MLDQIENTIEALRNHFDSGYNNSFDRLDREIKNKELKSLLTFYLDRANRYEYLSDNAYNQYLAFMQKLDAGFTIRFKRLGLIFDFAAKERHKKTVLDNDSTFFTFGGKLIDDILDPYSDLNTKRLEESDFDKDLNKAFGNKNELKPFMQKFKSKLENEIETDLGGLDTDETIEENKIIVDETSMNDISPYPEPEHTEAHSIAAEEKISISNEPSKEHILPEYDILIGKTSPSEQFGILGESILQKKIAIDLSETNTISLFGVQGGGKSYTIGTISEMVLKQFSNINLLPSPLAGVIFHYSESMDYEPEFTSMILPNDKENELAKLKARYGAEPDNIEDVIILTPKDKIEERKAEYPSITVLPIALILKN</sequence>
<organism evidence="1 2">
    <name type="scientific">Algibacter lectus</name>
    <dbReference type="NCBI Taxonomy" id="221126"/>
    <lineage>
        <taxon>Bacteria</taxon>
        <taxon>Pseudomonadati</taxon>
        <taxon>Bacteroidota</taxon>
        <taxon>Flavobacteriia</taxon>
        <taxon>Flavobacteriales</taxon>
        <taxon>Flavobacteriaceae</taxon>
        <taxon>Algibacter</taxon>
    </lineage>
</organism>
<comment type="caution">
    <text evidence="1">The sequence shown here is derived from an EMBL/GenBank/DDBJ whole genome shotgun (WGS) entry which is preliminary data.</text>
</comment>
<dbReference type="EMBL" id="BBNU01000013">
    <property type="protein sequence ID" value="GAL81018.1"/>
    <property type="molecule type" value="Genomic_DNA"/>
</dbReference>